<gene>
    <name evidence="1" type="ORF">ALC56_11436</name>
</gene>
<feature type="non-terminal residue" evidence="1">
    <location>
        <position position="1"/>
    </location>
</feature>
<protein>
    <submittedName>
        <fullName evidence="1">Uncharacterized protein</fullName>
    </submittedName>
</protein>
<dbReference type="EMBL" id="KQ981864">
    <property type="protein sequence ID" value="KYN34329.1"/>
    <property type="molecule type" value="Genomic_DNA"/>
</dbReference>
<dbReference type="Proteomes" id="UP000078541">
    <property type="component" value="Unassembled WGS sequence"/>
</dbReference>
<accession>A0A195F2K9</accession>
<organism evidence="1 2">
    <name type="scientific">Trachymyrmex septentrionalis</name>
    <dbReference type="NCBI Taxonomy" id="34720"/>
    <lineage>
        <taxon>Eukaryota</taxon>
        <taxon>Metazoa</taxon>
        <taxon>Ecdysozoa</taxon>
        <taxon>Arthropoda</taxon>
        <taxon>Hexapoda</taxon>
        <taxon>Insecta</taxon>
        <taxon>Pterygota</taxon>
        <taxon>Neoptera</taxon>
        <taxon>Endopterygota</taxon>
        <taxon>Hymenoptera</taxon>
        <taxon>Apocrita</taxon>
        <taxon>Aculeata</taxon>
        <taxon>Formicoidea</taxon>
        <taxon>Formicidae</taxon>
        <taxon>Myrmicinae</taxon>
        <taxon>Trachymyrmex</taxon>
    </lineage>
</organism>
<evidence type="ECO:0000313" key="2">
    <source>
        <dbReference type="Proteomes" id="UP000078541"/>
    </source>
</evidence>
<dbReference type="AlphaFoldDB" id="A0A195F2K9"/>
<sequence>IFPFVDSIGRINFRILAETARTPGVPWASWSPSLVREVEKAMEVEGRRLGRDVGCPRNANIRRIAAGEVTEGRREGGLSSLGNEVEESIRHASTSTRHSRNSVNARLAFSACCCLSRLLDDVLVYTSFTVGVRRGTVVCTSYRFYARRRSGTGTSRSPLR</sequence>
<keyword evidence="2" id="KW-1185">Reference proteome</keyword>
<name>A0A195F2K9_9HYME</name>
<reference evidence="1 2" key="1">
    <citation type="submission" date="2016-03" db="EMBL/GenBank/DDBJ databases">
        <title>Trachymyrmex septentrionalis WGS genome.</title>
        <authorList>
            <person name="Nygaard S."/>
            <person name="Hu H."/>
            <person name="Boomsma J."/>
            <person name="Zhang G."/>
        </authorList>
    </citation>
    <scope>NUCLEOTIDE SEQUENCE [LARGE SCALE GENOMIC DNA]</scope>
    <source>
        <strain evidence="1">Tsep2-gDNA-1</strain>
        <tissue evidence="1">Whole body</tissue>
    </source>
</reference>
<proteinExistence type="predicted"/>
<evidence type="ECO:0000313" key="1">
    <source>
        <dbReference type="EMBL" id="KYN34329.1"/>
    </source>
</evidence>